<name>A0A0C2GRG3_9BILA</name>
<dbReference type="AlphaFoldDB" id="A0A0C2GRG3"/>
<dbReference type="GO" id="GO:0003676">
    <property type="term" value="F:nucleic acid binding"/>
    <property type="evidence" value="ECO:0007669"/>
    <property type="project" value="InterPro"/>
</dbReference>
<evidence type="ECO:0000313" key="1">
    <source>
        <dbReference type="EMBL" id="KIH59581.1"/>
    </source>
</evidence>
<keyword evidence="2" id="KW-1185">Reference proteome</keyword>
<reference evidence="1 2" key="1">
    <citation type="submission" date="2013-12" db="EMBL/GenBank/DDBJ databases">
        <title>Draft genome of the parsitic nematode Ancylostoma duodenale.</title>
        <authorList>
            <person name="Mitreva M."/>
        </authorList>
    </citation>
    <scope>NUCLEOTIDE SEQUENCE [LARGE SCALE GENOMIC DNA]</scope>
    <source>
        <strain evidence="1 2">Zhejiang</strain>
    </source>
</reference>
<dbReference type="InterPro" id="IPR036397">
    <property type="entry name" value="RNaseH_sf"/>
</dbReference>
<organism evidence="1 2">
    <name type="scientific">Ancylostoma duodenale</name>
    <dbReference type="NCBI Taxonomy" id="51022"/>
    <lineage>
        <taxon>Eukaryota</taxon>
        <taxon>Metazoa</taxon>
        <taxon>Ecdysozoa</taxon>
        <taxon>Nematoda</taxon>
        <taxon>Chromadorea</taxon>
        <taxon>Rhabditida</taxon>
        <taxon>Rhabditina</taxon>
        <taxon>Rhabditomorpha</taxon>
        <taxon>Strongyloidea</taxon>
        <taxon>Ancylostomatidae</taxon>
        <taxon>Ancylostomatinae</taxon>
        <taxon>Ancylostoma</taxon>
    </lineage>
</organism>
<accession>A0A0C2GRG3</accession>
<dbReference type="Proteomes" id="UP000054047">
    <property type="component" value="Unassembled WGS sequence"/>
</dbReference>
<sequence>MSHRALRKRPLDLAIHPVLVPSQPARRLRMVDQSPELNVLVFSIWVMLEQEASRKCLEKPWNEIPQDHARAAVEAYPRRLMAVIRVKGGHIE</sequence>
<dbReference type="EMBL" id="KN731812">
    <property type="protein sequence ID" value="KIH59581.1"/>
    <property type="molecule type" value="Genomic_DNA"/>
</dbReference>
<gene>
    <name evidence="1" type="ORF">ANCDUO_10180</name>
</gene>
<protein>
    <submittedName>
        <fullName evidence="1">Uncharacterized protein</fullName>
    </submittedName>
</protein>
<proteinExistence type="predicted"/>
<dbReference type="Gene3D" id="3.30.420.10">
    <property type="entry name" value="Ribonuclease H-like superfamily/Ribonuclease H"/>
    <property type="match status" value="1"/>
</dbReference>
<evidence type="ECO:0000313" key="2">
    <source>
        <dbReference type="Proteomes" id="UP000054047"/>
    </source>
</evidence>
<dbReference type="OrthoDB" id="7951431at2759"/>